<dbReference type="Pfam" id="PF02687">
    <property type="entry name" value="FtsX"/>
    <property type="match status" value="2"/>
</dbReference>
<evidence type="ECO:0000256" key="4">
    <source>
        <dbReference type="ARBA" id="ARBA00022989"/>
    </source>
</evidence>
<feature type="transmembrane region" description="Helical" evidence="7">
    <location>
        <begin position="128"/>
        <end position="151"/>
    </location>
</feature>
<evidence type="ECO:0000256" key="7">
    <source>
        <dbReference type="SAM" id="Phobius"/>
    </source>
</evidence>
<evidence type="ECO:0000256" key="6">
    <source>
        <dbReference type="ARBA" id="ARBA00038076"/>
    </source>
</evidence>
<evidence type="ECO:0000256" key="2">
    <source>
        <dbReference type="ARBA" id="ARBA00022475"/>
    </source>
</evidence>
<keyword evidence="2" id="KW-1003">Cell membrane</keyword>
<keyword evidence="3 7" id="KW-0812">Transmembrane</keyword>
<dbReference type="EMBL" id="JAJEQX010000021">
    <property type="protein sequence ID" value="MCC2255049.1"/>
    <property type="molecule type" value="Genomic_DNA"/>
</dbReference>
<feature type="transmembrane region" description="Helical" evidence="7">
    <location>
        <begin position="437"/>
        <end position="462"/>
    </location>
</feature>
<dbReference type="InterPro" id="IPR050250">
    <property type="entry name" value="Macrolide_Exporter_MacB"/>
</dbReference>
<accession>A0ABS8FZK9</accession>
<feature type="transmembrane region" description="Helical" evidence="7">
    <location>
        <begin position="483"/>
        <end position="505"/>
    </location>
</feature>
<evidence type="ECO:0000256" key="5">
    <source>
        <dbReference type="ARBA" id="ARBA00023136"/>
    </source>
</evidence>
<feature type="transmembrane region" description="Helical" evidence="7">
    <location>
        <begin position="82"/>
        <end position="100"/>
    </location>
</feature>
<keyword evidence="4 7" id="KW-1133">Transmembrane helix</keyword>
<keyword evidence="5 7" id="KW-0472">Membrane</keyword>
<protein>
    <submittedName>
        <fullName evidence="9">FtsX-like permease family protein</fullName>
    </submittedName>
</protein>
<sequence>MLIYNIFYISVVNDIRFMGSMKTIGMTGKQVRSMLNWQVVRLAAAGILAGTLAGTGLNVLVIRLLADAQLSFARYYEVGGSLVYAAAAGAFFAAVTVCISSRKALSLAAKVSPVEAARFRASGKKKKVFAVISFALSGILFCALFTAFVGYDTEWMADRMNEADYKVYQYHADQVMDDPYEPIDMEFAQKVADVDFADESYIYYRASNIGAEPDDGVYPEALGAVKFEGRIREVAEEEMELTGVNETWASEVSGVLESGSDYETGILGMDASALPMEAKNLNVYDGELDPEKFASGDYLIYQSVNTLFAGEDFEYSGMNAGEEITLSFAVPGTDSYVEKTFTVMAVVGTKPDCYAGEMATGTVQLVISDDAFREIYGEQADQMVSSILINTSGQDEAAYQAELEDMVKESLNTQIRVTSKYETRLSEESQKTQKVCIGIFVGIIVGLIGMANIVNTLVTGVLSRKIEYAALQSVGMTKRQMAGDIFVQGMKMILISLVILVPLGYPVTQMLSQYPLSTGFRPELYAVSIAMVTVAGVLLAAAVSGILTETLNRKTVVERLREAE</sequence>
<gene>
    <name evidence="9" type="ORF">LKD70_11565</name>
</gene>
<organism evidence="9 10">
    <name type="scientific">Ruminococcus turbiniformis</name>
    <dbReference type="NCBI Taxonomy" id="2881258"/>
    <lineage>
        <taxon>Bacteria</taxon>
        <taxon>Bacillati</taxon>
        <taxon>Bacillota</taxon>
        <taxon>Clostridia</taxon>
        <taxon>Eubacteriales</taxon>
        <taxon>Oscillospiraceae</taxon>
        <taxon>Ruminococcus</taxon>
    </lineage>
</organism>
<feature type="transmembrane region" description="Helical" evidence="7">
    <location>
        <begin position="39"/>
        <end position="62"/>
    </location>
</feature>
<dbReference type="RefSeq" id="WP_227708189.1">
    <property type="nucleotide sequence ID" value="NZ_JAJEQX010000021.1"/>
</dbReference>
<evidence type="ECO:0000313" key="9">
    <source>
        <dbReference type="EMBL" id="MCC2255049.1"/>
    </source>
</evidence>
<dbReference type="Proteomes" id="UP001198151">
    <property type="component" value="Unassembled WGS sequence"/>
</dbReference>
<evidence type="ECO:0000313" key="10">
    <source>
        <dbReference type="Proteomes" id="UP001198151"/>
    </source>
</evidence>
<dbReference type="PANTHER" id="PTHR30572">
    <property type="entry name" value="MEMBRANE COMPONENT OF TRANSPORTER-RELATED"/>
    <property type="match status" value="1"/>
</dbReference>
<feature type="domain" description="ABC3 transporter permease C-terminal" evidence="8">
    <location>
        <begin position="2"/>
        <end position="105"/>
    </location>
</feature>
<comment type="similarity">
    <text evidence="6">Belongs to the ABC-4 integral membrane protein family.</text>
</comment>
<comment type="subcellular location">
    <subcellularLocation>
        <location evidence="1">Cell membrane</location>
        <topology evidence="1">Multi-pass membrane protein</topology>
    </subcellularLocation>
</comment>
<feature type="transmembrane region" description="Helical" evidence="7">
    <location>
        <begin position="525"/>
        <end position="547"/>
    </location>
</feature>
<dbReference type="PANTHER" id="PTHR30572:SF4">
    <property type="entry name" value="ABC TRANSPORTER PERMEASE YTRF"/>
    <property type="match status" value="1"/>
</dbReference>
<dbReference type="InterPro" id="IPR003838">
    <property type="entry name" value="ABC3_permease_C"/>
</dbReference>
<feature type="domain" description="ABC3 transporter permease C-terminal" evidence="8">
    <location>
        <begin position="439"/>
        <end position="543"/>
    </location>
</feature>
<evidence type="ECO:0000256" key="3">
    <source>
        <dbReference type="ARBA" id="ARBA00022692"/>
    </source>
</evidence>
<comment type="caution">
    <text evidence="9">The sequence shown here is derived from an EMBL/GenBank/DDBJ whole genome shotgun (WGS) entry which is preliminary data.</text>
</comment>
<reference evidence="9 10" key="1">
    <citation type="submission" date="2021-10" db="EMBL/GenBank/DDBJ databases">
        <title>Anaerobic single-cell dispensing facilitates the cultivation of human gut bacteria.</title>
        <authorList>
            <person name="Afrizal A."/>
        </authorList>
    </citation>
    <scope>NUCLEOTIDE SEQUENCE [LARGE SCALE GENOMIC DNA]</scope>
    <source>
        <strain evidence="9 10">CLA-AA-H200</strain>
    </source>
</reference>
<evidence type="ECO:0000259" key="8">
    <source>
        <dbReference type="Pfam" id="PF02687"/>
    </source>
</evidence>
<evidence type="ECO:0000256" key="1">
    <source>
        <dbReference type="ARBA" id="ARBA00004651"/>
    </source>
</evidence>
<name>A0ABS8FZK9_9FIRM</name>
<proteinExistence type="inferred from homology"/>
<keyword evidence="10" id="KW-1185">Reference proteome</keyword>